<evidence type="ECO:0000259" key="5">
    <source>
        <dbReference type="PROSITE" id="PS50893"/>
    </source>
</evidence>
<evidence type="ECO:0000313" key="7">
    <source>
        <dbReference type="Proteomes" id="UP001595648"/>
    </source>
</evidence>
<keyword evidence="7" id="KW-1185">Reference proteome</keyword>
<accession>A0ABV7MJD5</accession>
<dbReference type="RefSeq" id="WP_378977530.1">
    <property type="nucleotide sequence ID" value="NZ_JBHRVD010000001.1"/>
</dbReference>
<dbReference type="Proteomes" id="UP001595648">
    <property type="component" value="Unassembled WGS sequence"/>
</dbReference>
<proteinExistence type="inferred from homology"/>
<evidence type="ECO:0000256" key="3">
    <source>
        <dbReference type="ARBA" id="ARBA00022741"/>
    </source>
</evidence>
<dbReference type="PROSITE" id="PS00211">
    <property type="entry name" value="ABC_TRANSPORTER_1"/>
    <property type="match status" value="1"/>
</dbReference>
<dbReference type="PANTHER" id="PTHR43166:SF4">
    <property type="entry name" value="PHOSPHONATES IMPORT ATP-BINDING PROTEIN PHNC"/>
    <property type="match status" value="1"/>
</dbReference>
<comment type="caution">
    <text evidence="6">The sequence shown here is derived from an EMBL/GenBank/DDBJ whole genome shotgun (WGS) entry which is preliminary data.</text>
</comment>
<reference evidence="7" key="1">
    <citation type="journal article" date="2019" name="Int. J. Syst. Evol. Microbiol.">
        <title>The Global Catalogue of Microorganisms (GCM) 10K type strain sequencing project: providing services to taxonomists for standard genome sequencing and annotation.</title>
        <authorList>
            <consortium name="The Broad Institute Genomics Platform"/>
            <consortium name="The Broad Institute Genome Sequencing Center for Infectious Disease"/>
            <person name="Wu L."/>
            <person name="Ma J."/>
        </authorList>
    </citation>
    <scope>NUCLEOTIDE SEQUENCE [LARGE SCALE GENOMIC DNA]</scope>
    <source>
        <strain evidence="7">ICMP 19515</strain>
    </source>
</reference>
<dbReference type="PANTHER" id="PTHR43166">
    <property type="entry name" value="AMINO ACID IMPORT ATP-BINDING PROTEIN"/>
    <property type="match status" value="1"/>
</dbReference>
<dbReference type="InterPro" id="IPR003439">
    <property type="entry name" value="ABC_transporter-like_ATP-bd"/>
</dbReference>
<gene>
    <name evidence="6" type="ORF">ACFOJ9_05765</name>
</gene>
<dbReference type="SUPFAM" id="SSF52540">
    <property type="entry name" value="P-loop containing nucleoside triphosphate hydrolases"/>
    <property type="match status" value="1"/>
</dbReference>
<dbReference type="InterPro" id="IPR027417">
    <property type="entry name" value="P-loop_NTPase"/>
</dbReference>
<feature type="domain" description="ABC transporter" evidence="5">
    <location>
        <begin position="4"/>
        <end position="237"/>
    </location>
</feature>
<evidence type="ECO:0000256" key="2">
    <source>
        <dbReference type="ARBA" id="ARBA00022448"/>
    </source>
</evidence>
<keyword evidence="4 6" id="KW-0067">ATP-binding</keyword>
<dbReference type="EMBL" id="JBHRVD010000001">
    <property type="protein sequence ID" value="MFC3321289.1"/>
    <property type="molecule type" value="Genomic_DNA"/>
</dbReference>
<dbReference type="PIRSF" id="PIRSF039085">
    <property type="entry name" value="ABC_ATPase_HisP"/>
    <property type="match status" value="1"/>
</dbReference>
<dbReference type="Gene3D" id="3.40.50.300">
    <property type="entry name" value="P-loop containing nucleotide triphosphate hydrolases"/>
    <property type="match status" value="1"/>
</dbReference>
<name>A0ABV7MJD5_9HYPH</name>
<dbReference type="PROSITE" id="PS50893">
    <property type="entry name" value="ABC_TRANSPORTER_2"/>
    <property type="match status" value="1"/>
</dbReference>
<evidence type="ECO:0000256" key="1">
    <source>
        <dbReference type="ARBA" id="ARBA00005417"/>
    </source>
</evidence>
<dbReference type="InterPro" id="IPR030679">
    <property type="entry name" value="ABC_ATPase_HisP-typ"/>
</dbReference>
<dbReference type="Pfam" id="PF00005">
    <property type="entry name" value="ABC_tran"/>
    <property type="match status" value="1"/>
</dbReference>
<evidence type="ECO:0000256" key="4">
    <source>
        <dbReference type="ARBA" id="ARBA00022840"/>
    </source>
</evidence>
<dbReference type="InterPro" id="IPR050086">
    <property type="entry name" value="MetN_ABC_transporter-like"/>
</dbReference>
<keyword evidence="2" id="KW-0813">Transport</keyword>
<dbReference type="InterPro" id="IPR017871">
    <property type="entry name" value="ABC_transporter-like_CS"/>
</dbReference>
<evidence type="ECO:0000313" key="6">
    <source>
        <dbReference type="EMBL" id="MFC3321289.1"/>
    </source>
</evidence>
<keyword evidence="3" id="KW-0547">Nucleotide-binding</keyword>
<sequence length="243" mass="27122">MTFFEARNVNLHFGSFHVLRDVSFEFGKGDVLVVCGPSGSGKSTLIRSINRLASPLTSGSMSIQGCDLMSLPRQDLYRRIGMVFQRFNLFQHLTVLENVALPQRRVLGRNRREAADRARALLDRVGLADKADTYPVRLSGGQQQRVAICRTLAMEPELLLFDEPTSALDPEMVGEVLQVMRGLASGGMTMIVVTHEMGFARELGTEILFMEQGQVVERASPVDFFASPREARTRAFLDQILHH</sequence>
<organism evidence="6 7">
    <name type="scientific">Mesorhizobium cantuariense</name>
    <dbReference type="NCBI Taxonomy" id="1300275"/>
    <lineage>
        <taxon>Bacteria</taxon>
        <taxon>Pseudomonadati</taxon>
        <taxon>Pseudomonadota</taxon>
        <taxon>Alphaproteobacteria</taxon>
        <taxon>Hyphomicrobiales</taxon>
        <taxon>Phyllobacteriaceae</taxon>
        <taxon>Mesorhizobium</taxon>
    </lineage>
</organism>
<dbReference type="GO" id="GO:0005524">
    <property type="term" value="F:ATP binding"/>
    <property type="evidence" value="ECO:0007669"/>
    <property type="project" value="UniProtKB-KW"/>
</dbReference>
<dbReference type="InterPro" id="IPR003593">
    <property type="entry name" value="AAA+_ATPase"/>
</dbReference>
<protein>
    <submittedName>
        <fullName evidence="6">Amino acid ABC transporter ATP-binding protein</fullName>
    </submittedName>
</protein>
<dbReference type="SMART" id="SM00382">
    <property type="entry name" value="AAA"/>
    <property type="match status" value="1"/>
</dbReference>
<comment type="similarity">
    <text evidence="1">Belongs to the ABC transporter superfamily.</text>
</comment>